<evidence type="ECO:0000256" key="6">
    <source>
        <dbReference type="ARBA" id="ARBA00022553"/>
    </source>
</evidence>
<comment type="catalytic activity">
    <reaction evidence="14">
        <text>17beta-estradiol + NAD(+) = estrone + NADH + H(+)</text>
        <dbReference type="Rhea" id="RHEA:24612"/>
        <dbReference type="ChEBI" id="CHEBI:15378"/>
        <dbReference type="ChEBI" id="CHEBI:16469"/>
        <dbReference type="ChEBI" id="CHEBI:17263"/>
        <dbReference type="ChEBI" id="CHEBI:57540"/>
        <dbReference type="ChEBI" id="CHEBI:57945"/>
        <dbReference type="EC" id="1.1.1.62"/>
    </reaction>
    <physiologicalReaction direction="left-to-right" evidence="14">
        <dbReference type="Rhea" id="RHEA:24613"/>
    </physiologicalReaction>
    <physiologicalReaction direction="right-to-left" evidence="14">
        <dbReference type="Rhea" id="RHEA:24614"/>
    </physiologicalReaction>
</comment>
<dbReference type="Proteomes" id="UP000639338">
    <property type="component" value="Unassembled WGS sequence"/>
</dbReference>
<dbReference type="OrthoDB" id="1888931at2759"/>
<evidence type="ECO:0000256" key="16">
    <source>
        <dbReference type="ARBA" id="ARBA00050435"/>
    </source>
</evidence>
<keyword evidence="27" id="KW-1185">Reference proteome</keyword>
<protein>
    <recommendedName>
        <fullName evidence="20">(3R)-3-hydroxyacyl-CoA dehydrogenase</fullName>
        <ecNumber evidence="19">1.1.1.239</ecNumber>
        <ecNumber evidence="4">1.1.1.n12</ecNumber>
    </recommendedName>
    <alternativeName>
        <fullName evidence="22">17-beta-hydroxysteroid dehydrogenase 8</fullName>
    </alternativeName>
    <alternativeName>
        <fullName evidence="21">3-ketoacyl-[acyl-carrier-protein] reductase alpha subunit</fullName>
    </alternativeName>
    <alternativeName>
        <fullName evidence="24">3-oxoacyl-[acyl-carrier-protein] reductase</fullName>
    </alternativeName>
    <alternativeName>
        <fullName evidence="25">Estradiol 17-beta-dehydrogenase 8</fullName>
    </alternativeName>
    <alternativeName>
        <fullName evidence="23">Testosterone 17-beta-dehydrogenase 8</fullName>
    </alternativeName>
</protein>
<evidence type="ECO:0000256" key="5">
    <source>
        <dbReference type="ARBA" id="ARBA00022516"/>
    </source>
</evidence>
<dbReference type="EC" id="1.1.1.n12" evidence="4"/>
<dbReference type="NCBIfam" id="NF009466">
    <property type="entry name" value="PRK12826.1-2"/>
    <property type="match status" value="1"/>
</dbReference>
<dbReference type="GO" id="GO:0005759">
    <property type="term" value="C:mitochondrial matrix"/>
    <property type="evidence" value="ECO:0007669"/>
    <property type="project" value="UniProtKB-SubCell"/>
</dbReference>
<dbReference type="PRINTS" id="PR00081">
    <property type="entry name" value="GDHRDH"/>
</dbReference>
<comment type="catalytic activity">
    <reaction evidence="16">
        <text>17beta-hydroxy-5alpha-androstan-3-one + NAD(+) = 5alpha-androstan-3,17-dione + NADH + H(+)</text>
        <dbReference type="Rhea" id="RHEA:41992"/>
        <dbReference type="ChEBI" id="CHEBI:15378"/>
        <dbReference type="ChEBI" id="CHEBI:15994"/>
        <dbReference type="ChEBI" id="CHEBI:16330"/>
        <dbReference type="ChEBI" id="CHEBI:57540"/>
        <dbReference type="ChEBI" id="CHEBI:57945"/>
    </reaction>
    <physiologicalReaction direction="left-to-right" evidence="16">
        <dbReference type="Rhea" id="RHEA:41993"/>
    </physiologicalReaction>
</comment>
<evidence type="ECO:0000256" key="23">
    <source>
        <dbReference type="ARBA" id="ARBA00081936"/>
    </source>
</evidence>
<dbReference type="GO" id="GO:0006633">
    <property type="term" value="P:fatty acid biosynthetic process"/>
    <property type="evidence" value="ECO:0007669"/>
    <property type="project" value="UniProtKB-KW"/>
</dbReference>
<keyword evidence="8" id="KW-0560">Oxidoreductase</keyword>
<dbReference type="InterPro" id="IPR020904">
    <property type="entry name" value="Sc_DH/Rdtase_CS"/>
</dbReference>
<evidence type="ECO:0000256" key="22">
    <source>
        <dbReference type="ARBA" id="ARBA00081419"/>
    </source>
</evidence>
<dbReference type="GO" id="GO:0047035">
    <property type="term" value="F:testosterone dehydrogenase (NAD+) activity"/>
    <property type="evidence" value="ECO:0007669"/>
    <property type="project" value="UniProtKB-EC"/>
</dbReference>
<evidence type="ECO:0000256" key="1">
    <source>
        <dbReference type="ARBA" id="ARBA00004305"/>
    </source>
</evidence>
<evidence type="ECO:0000256" key="13">
    <source>
        <dbReference type="ARBA" id="ARBA00037929"/>
    </source>
</evidence>
<evidence type="ECO:0000256" key="2">
    <source>
        <dbReference type="ARBA" id="ARBA00005194"/>
    </source>
</evidence>
<gene>
    <name evidence="26" type="ORF">HCN44_005446</name>
</gene>
<keyword evidence="10" id="KW-0443">Lipid metabolism</keyword>
<evidence type="ECO:0000256" key="17">
    <source>
        <dbReference type="ARBA" id="ARBA00052680"/>
    </source>
</evidence>
<evidence type="ECO:0000313" key="26">
    <source>
        <dbReference type="EMBL" id="KAF7997169.1"/>
    </source>
</evidence>
<dbReference type="InterPro" id="IPR036291">
    <property type="entry name" value="NAD(P)-bd_dom_sf"/>
</dbReference>
<evidence type="ECO:0000256" key="8">
    <source>
        <dbReference type="ARBA" id="ARBA00023002"/>
    </source>
</evidence>
<organism evidence="26 27">
    <name type="scientific">Aphidius gifuensis</name>
    <name type="common">Parasitoid wasp</name>
    <dbReference type="NCBI Taxonomy" id="684658"/>
    <lineage>
        <taxon>Eukaryota</taxon>
        <taxon>Metazoa</taxon>
        <taxon>Ecdysozoa</taxon>
        <taxon>Arthropoda</taxon>
        <taxon>Hexapoda</taxon>
        <taxon>Insecta</taxon>
        <taxon>Pterygota</taxon>
        <taxon>Neoptera</taxon>
        <taxon>Endopterygota</taxon>
        <taxon>Hymenoptera</taxon>
        <taxon>Apocrita</taxon>
        <taxon>Ichneumonoidea</taxon>
        <taxon>Braconidae</taxon>
        <taxon>Aphidiinae</taxon>
        <taxon>Aphidius</taxon>
    </lineage>
</organism>
<dbReference type="PROSITE" id="PS00061">
    <property type="entry name" value="ADH_SHORT"/>
    <property type="match status" value="1"/>
</dbReference>
<evidence type="ECO:0000256" key="14">
    <source>
        <dbReference type="ARBA" id="ARBA00049069"/>
    </source>
</evidence>
<keyword evidence="9" id="KW-0520">NAD</keyword>
<evidence type="ECO:0000256" key="7">
    <source>
        <dbReference type="ARBA" id="ARBA00022832"/>
    </source>
</evidence>
<keyword evidence="6" id="KW-0597">Phosphoprotein</keyword>
<dbReference type="Pfam" id="PF13561">
    <property type="entry name" value="adh_short_C2"/>
    <property type="match status" value="1"/>
</dbReference>
<dbReference type="PANTHER" id="PTHR42760:SF83">
    <property type="entry name" value="(3R)-3-HYDROXYACYL-COA DEHYDROGENASE"/>
    <property type="match status" value="1"/>
</dbReference>
<evidence type="ECO:0000256" key="11">
    <source>
        <dbReference type="ARBA" id="ARBA00023128"/>
    </source>
</evidence>
<comment type="pathway">
    <text evidence="13">Steroid biosynthesis; estrogen biosynthesis.</text>
</comment>
<evidence type="ECO:0000256" key="10">
    <source>
        <dbReference type="ARBA" id="ARBA00023098"/>
    </source>
</evidence>
<dbReference type="InterPro" id="IPR002347">
    <property type="entry name" value="SDR_fam"/>
</dbReference>
<evidence type="ECO:0000256" key="25">
    <source>
        <dbReference type="ARBA" id="ARBA00083258"/>
    </source>
</evidence>
<dbReference type="PANTHER" id="PTHR42760">
    <property type="entry name" value="SHORT-CHAIN DEHYDROGENASES/REDUCTASES FAMILY MEMBER"/>
    <property type="match status" value="1"/>
</dbReference>
<keyword evidence="11" id="KW-0496">Mitochondrion</keyword>
<dbReference type="GO" id="GO:0048038">
    <property type="term" value="F:quinone binding"/>
    <property type="evidence" value="ECO:0007669"/>
    <property type="project" value="TreeGrafter"/>
</dbReference>
<dbReference type="AlphaFoldDB" id="A0A835CUM4"/>
<comment type="similarity">
    <text evidence="3">Belongs to the short-chain dehydrogenases/reductases (SDR) family.</text>
</comment>
<keyword evidence="5" id="KW-0444">Lipid biosynthesis</keyword>
<reference evidence="26 27" key="1">
    <citation type="submission" date="2020-08" db="EMBL/GenBank/DDBJ databases">
        <title>Aphidius gifuensis genome sequencing and assembly.</title>
        <authorList>
            <person name="Du Z."/>
        </authorList>
    </citation>
    <scope>NUCLEOTIDE SEQUENCE [LARGE SCALE GENOMIC DNA]</scope>
    <source>
        <strain evidence="26">YNYX2018</strain>
        <tissue evidence="26">Adults</tissue>
    </source>
</reference>
<sequence length="248" mass="26186">MANIVAGRIALVTGGGSGIGKSTCRILAKQGASVIVADKNLSSAEETVSELFGSNHLPLELDVSNSTSVNNAFENTIKKFTKPPSILINSAGITRENFILKMSENDFDNVINVNLKGTFLLTKIGVNLMIESKIKNGSVINISSIIGKNGNKGQANYAASKAGVIAFTKTAAMEFGKHGVRVNAILPGMISTPMIDTIPEKVMKMLHPRISLGRVGQPDEVAELALFLASDKSSYITGASIEITGGFF</sequence>
<evidence type="ECO:0000256" key="18">
    <source>
        <dbReference type="ARBA" id="ARBA00065174"/>
    </source>
</evidence>
<evidence type="ECO:0000256" key="20">
    <source>
        <dbReference type="ARBA" id="ARBA00070911"/>
    </source>
</evidence>
<dbReference type="Gene3D" id="3.40.50.720">
    <property type="entry name" value="NAD(P)-binding Rossmann-like Domain"/>
    <property type="match status" value="1"/>
</dbReference>
<evidence type="ECO:0000256" key="9">
    <source>
        <dbReference type="ARBA" id="ARBA00023027"/>
    </source>
</evidence>
<evidence type="ECO:0000256" key="3">
    <source>
        <dbReference type="ARBA" id="ARBA00006484"/>
    </source>
</evidence>
<keyword evidence="12" id="KW-0275">Fatty acid biosynthesis</keyword>
<dbReference type="PRINTS" id="PR00080">
    <property type="entry name" value="SDRFAMILY"/>
</dbReference>
<name>A0A835CUM4_APHGI</name>
<proteinExistence type="inferred from homology"/>
<dbReference type="GO" id="GO:0008210">
    <property type="term" value="P:estrogen metabolic process"/>
    <property type="evidence" value="ECO:0007669"/>
    <property type="project" value="UniProtKB-ARBA"/>
</dbReference>
<comment type="catalytic activity">
    <reaction evidence="17">
        <text>a (3R)-3-hydroxyacyl-CoA + NAD(+) = a 3-oxoacyl-CoA + NADH + H(+)</text>
        <dbReference type="Rhea" id="RHEA:32711"/>
        <dbReference type="ChEBI" id="CHEBI:15378"/>
        <dbReference type="ChEBI" id="CHEBI:57319"/>
        <dbReference type="ChEBI" id="CHEBI:57540"/>
        <dbReference type="ChEBI" id="CHEBI:57945"/>
        <dbReference type="ChEBI" id="CHEBI:90726"/>
        <dbReference type="EC" id="1.1.1.n12"/>
    </reaction>
    <physiologicalReaction direction="left-to-right" evidence="17">
        <dbReference type="Rhea" id="RHEA:32712"/>
    </physiologicalReaction>
</comment>
<evidence type="ECO:0000256" key="24">
    <source>
        <dbReference type="ARBA" id="ARBA00083097"/>
    </source>
</evidence>
<comment type="caution">
    <text evidence="26">The sequence shown here is derived from an EMBL/GenBank/DDBJ whole genome shotgun (WGS) entry which is preliminary data.</text>
</comment>
<comment type="pathway">
    <text evidence="2">Lipid metabolism; fatty acid biosynthesis.</text>
</comment>
<comment type="subunit">
    <text evidence="18">Heterotetramer with CBR4; contains two molecules of HSD17B8 and CBR4.</text>
</comment>
<dbReference type="FunFam" id="3.40.50.720:FF:000231">
    <property type="entry name" value="Estradiol 17-beta-dehydrogenase 8"/>
    <property type="match status" value="1"/>
</dbReference>
<evidence type="ECO:0000256" key="12">
    <source>
        <dbReference type="ARBA" id="ARBA00023160"/>
    </source>
</evidence>
<comment type="subcellular location">
    <subcellularLocation>
        <location evidence="1">Mitochondrion matrix</location>
    </subcellularLocation>
</comment>
<accession>A0A835CUM4</accession>
<evidence type="ECO:0000256" key="21">
    <source>
        <dbReference type="ARBA" id="ARBA00077835"/>
    </source>
</evidence>
<evidence type="ECO:0000256" key="19">
    <source>
        <dbReference type="ARBA" id="ARBA00066822"/>
    </source>
</evidence>
<dbReference type="EC" id="1.1.1.239" evidence="19"/>
<evidence type="ECO:0000313" key="27">
    <source>
        <dbReference type="Proteomes" id="UP000639338"/>
    </source>
</evidence>
<dbReference type="GO" id="GO:0004303">
    <property type="term" value="F:estradiol 17-beta-dehydrogenase [NAD(P)+] activity"/>
    <property type="evidence" value="ECO:0007669"/>
    <property type="project" value="UniProtKB-EC"/>
</dbReference>
<comment type="catalytic activity">
    <reaction evidence="15">
        <text>testosterone + NAD(+) = androst-4-ene-3,17-dione + NADH + H(+)</text>
        <dbReference type="Rhea" id="RHEA:14929"/>
        <dbReference type="ChEBI" id="CHEBI:15378"/>
        <dbReference type="ChEBI" id="CHEBI:16422"/>
        <dbReference type="ChEBI" id="CHEBI:17347"/>
        <dbReference type="ChEBI" id="CHEBI:57540"/>
        <dbReference type="ChEBI" id="CHEBI:57945"/>
        <dbReference type="EC" id="1.1.1.239"/>
    </reaction>
    <physiologicalReaction direction="left-to-right" evidence="15">
        <dbReference type="Rhea" id="RHEA:14930"/>
    </physiologicalReaction>
</comment>
<dbReference type="SUPFAM" id="SSF51735">
    <property type="entry name" value="NAD(P)-binding Rossmann-fold domains"/>
    <property type="match status" value="1"/>
</dbReference>
<evidence type="ECO:0000256" key="4">
    <source>
        <dbReference type="ARBA" id="ARBA00012456"/>
    </source>
</evidence>
<keyword evidence="7" id="KW-0276">Fatty acid metabolism</keyword>
<dbReference type="EMBL" id="JACMRX010000001">
    <property type="protein sequence ID" value="KAF7997169.1"/>
    <property type="molecule type" value="Genomic_DNA"/>
</dbReference>
<evidence type="ECO:0000256" key="15">
    <source>
        <dbReference type="ARBA" id="ARBA00050232"/>
    </source>
</evidence>